<name>A0A1E5IF31_ENDTX</name>
<evidence type="ECO:0000313" key="1">
    <source>
        <dbReference type="EMBL" id="OEG69109.1"/>
    </source>
</evidence>
<dbReference type="EMBL" id="LNVX01000851">
    <property type="protein sequence ID" value="OEG69109.1"/>
    <property type="molecule type" value="Genomic_DNA"/>
</dbReference>
<keyword evidence="2" id="KW-1185">Reference proteome</keyword>
<reference evidence="1 2" key="1">
    <citation type="submission" date="2015-11" db="EMBL/GenBank/DDBJ databases">
        <title>Evidence for parallel genomic evolution in an endosymbiosis of termite gut flagellates.</title>
        <authorList>
            <person name="Zheng H."/>
        </authorList>
    </citation>
    <scope>NUCLEOTIDE SEQUENCE [LARGE SCALE GENOMIC DNA]</scope>
    <source>
        <strain evidence="1 2">CET450</strain>
    </source>
</reference>
<protein>
    <submittedName>
        <fullName evidence="1">Uncharacterized protein</fullName>
    </submittedName>
</protein>
<dbReference type="AlphaFoldDB" id="A0A1E5IF31"/>
<dbReference type="Proteomes" id="UP000095237">
    <property type="component" value="Unassembled WGS sequence"/>
</dbReference>
<proteinExistence type="predicted"/>
<comment type="caution">
    <text evidence="1">The sequence shown here is derived from an EMBL/GenBank/DDBJ whole genome shotgun (WGS) entry which is preliminary data.</text>
</comment>
<organism evidence="1 2">
    <name type="scientific">Endomicrobium trichonymphae</name>
    <dbReference type="NCBI Taxonomy" id="1408204"/>
    <lineage>
        <taxon>Bacteria</taxon>
        <taxon>Pseudomonadati</taxon>
        <taxon>Elusimicrobiota</taxon>
        <taxon>Endomicrobiia</taxon>
        <taxon>Endomicrobiales</taxon>
        <taxon>Endomicrobiaceae</taxon>
        <taxon>Candidatus Endomicrobiellum</taxon>
    </lineage>
</organism>
<sequence length="65" mass="7765">MSYSGYFKFNYGLTLKYIYSKIDNSHRQVLAADMGFIYSIENDVMLFGFVIQNFGMKSEKRFYYL</sequence>
<gene>
    <name evidence="1" type="ORF">ATZ36_11475</name>
</gene>
<evidence type="ECO:0000313" key="2">
    <source>
        <dbReference type="Proteomes" id="UP000095237"/>
    </source>
</evidence>
<accession>A0A1E5IF31</accession>